<keyword evidence="1" id="KW-0413">Isomerase</keyword>
<evidence type="ECO:0000259" key="2">
    <source>
        <dbReference type="Pfam" id="PF01361"/>
    </source>
</evidence>
<dbReference type="EMBL" id="JACIGY010000009">
    <property type="protein sequence ID" value="MBB4414370.1"/>
    <property type="molecule type" value="Genomic_DNA"/>
</dbReference>
<feature type="domain" description="4-oxalocrotonate tautomerase-like" evidence="2">
    <location>
        <begin position="73"/>
        <end position="125"/>
    </location>
</feature>
<keyword evidence="7" id="KW-1185">Reference proteome</keyword>
<evidence type="ECO:0000313" key="3">
    <source>
        <dbReference type="EMBL" id="MBB4351054.1"/>
    </source>
</evidence>
<sequence length="142" mass="15527">MPKMMIHTPAGIFAALSREQLVTALTDLALECENLPKTPFVRSTVWIYFNEYPADSVYMAGKPATAKIISLVIYALEGGLDEPNKRRLIAGATALLGRHAGLEGRIPAYVVIREVPETNWGIFGEQGNLEALRNMASDLSPL</sequence>
<dbReference type="GO" id="GO:0016853">
    <property type="term" value="F:isomerase activity"/>
    <property type="evidence" value="ECO:0007669"/>
    <property type="project" value="UniProtKB-KW"/>
</dbReference>
<accession>A0A7W6SC74</accession>
<evidence type="ECO:0000256" key="1">
    <source>
        <dbReference type="ARBA" id="ARBA00023235"/>
    </source>
</evidence>
<dbReference type="Proteomes" id="UP000576087">
    <property type="component" value="Unassembled WGS sequence"/>
</dbReference>
<dbReference type="SUPFAM" id="SSF55331">
    <property type="entry name" value="Tautomerase/MIF"/>
    <property type="match status" value="1"/>
</dbReference>
<dbReference type="InterPro" id="IPR014347">
    <property type="entry name" value="Tautomerase/MIF_sf"/>
</dbReference>
<organism evidence="3 6">
    <name type="scientific">Aliirhizobium cellulosilyticum</name>
    <dbReference type="NCBI Taxonomy" id="393664"/>
    <lineage>
        <taxon>Bacteria</taxon>
        <taxon>Pseudomonadati</taxon>
        <taxon>Pseudomonadota</taxon>
        <taxon>Alphaproteobacteria</taxon>
        <taxon>Hyphomicrobiales</taxon>
        <taxon>Rhizobiaceae</taxon>
        <taxon>Aliirhizobium</taxon>
    </lineage>
</organism>
<protein>
    <submittedName>
        <fullName evidence="3">Phenylpyruvate tautomerase PptA (4-oxalocrotonate tautomerase family)</fullName>
    </submittedName>
</protein>
<evidence type="ECO:0000313" key="6">
    <source>
        <dbReference type="Proteomes" id="UP000520770"/>
    </source>
</evidence>
<dbReference type="AlphaFoldDB" id="A0A7W6SC74"/>
<reference evidence="6 7" key="1">
    <citation type="submission" date="2020-08" db="EMBL/GenBank/DDBJ databases">
        <title>Genomic Encyclopedia of Type Strains, Phase IV (KMG-V): Genome sequencing to study the core and pangenomes of soil and plant-associated prokaryotes.</title>
        <authorList>
            <person name="Whitman W."/>
        </authorList>
    </citation>
    <scope>NUCLEOTIDE SEQUENCE [LARGE SCALE GENOMIC DNA]</scope>
    <source>
        <strain evidence="4 7">SEMIA 444</strain>
        <strain evidence="3 6">SEMIA 448</strain>
        <strain evidence="5 8">SEMIA 452</strain>
    </source>
</reference>
<dbReference type="EMBL" id="JACIHM010000009">
    <property type="protein sequence ID" value="MBB4448986.1"/>
    <property type="molecule type" value="Genomic_DNA"/>
</dbReference>
<proteinExistence type="predicted"/>
<dbReference type="Proteomes" id="UP000520770">
    <property type="component" value="Unassembled WGS sequence"/>
</dbReference>
<keyword evidence="3" id="KW-0670">Pyruvate</keyword>
<dbReference type="Pfam" id="PF01361">
    <property type="entry name" value="Tautomerase"/>
    <property type="match status" value="1"/>
</dbReference>
<dbReference type="EMBL" id="JACIGW010000008">
    <property type="protein sequence ID" value="MBB4351054.1"/>
    <property type="molecule type" value="Genomic_DNA"/>
</dbReference>
<gene>
    <name evidence="4" type="ORF">GGE31_004912</name>
    <name evidence="3" type="ORF">GGE33_004832</name>
    <name evidence="5" type="ORF">GGE35_004836</name>
</gene>
<dbReference type="Proteomes" id="UP000524535">
    <property type="component" value="Unassembled WGS sequence"/>
</dbReference>
<evidence type="ECO:0000313" key="7">
    <source>
        <dbReference type="Proteomes" id="UP000524535"/>
    </source>
</evidence>
<dbReference type="InterPro" id="IPR004370">
    <property type="entry name" value="4-OT-like_dom"/>
</dbReference>
<dbReference type="Gene3D" id="3.30.429.10">
    <property type="entry name" value="Macrophage Migration Inhibitory Factor"/>
    <property type="match status" value="2"/>
</dbReference>
<evidence type="ECO:0000313" key="4">
    <source>
        <dbReference type="EMBL" id="MBB4414370.1"/>
    </source>
</evidence>
<name>A0A7W6SC74_9HYPH</name>
<comment type="caution">
    <text evidence="3">The sequence shown here is derived from an EMBL/GenBank/DDBJ whole genome shotgun (WGS) entry which is preliminary data.</text>
</comment>
<evidence type="ECO:0000313" key="8">
    <source>
        <dbReference type="Proteomes" id="UP000576087"/>
    </source>
</evidence>
<dbReference type="RefSeq" id="WP_183828713.1">
    <property type="nucleotide sequence ID" value="NZ_JACIGW010000008.1"/>
</dbReference>
<evidence type="ECO:0000313" key="5">
    <source>
        <dbReference type="EMBL" id="MBB4448986.1"/>
    </source>
</evidence>